<proteinExistence type="predicted"/>
<dbReference type="InterPro" id="IPR050155">
    <property type="entry name" value="HAD-like_hydrolase_sf"/>
</dbReference>
<protein>
    <submittedName>
        <fullName evidence="1">HAD hydrolase-like protein</fullName>
    </submittedName>
</protein>
<dbReference type="InterPro" id="IPR041492">
    <property type="entry name" value="HAD_2"/>
</dbReference>
<gene>
    <name evidence="1" type="ORF">GFD18_05850</name>
</gene>
<accession>A0ABX0CA86</accession>
<dbReference type="Gene3D" id="1.10.150.240">
    <property type="entry name" value="Putative phosphatase, domain 2"/>
    <property type="match status" value="1"/>
</dbReference>
<comment type="caution">
    <text evidence="1">The sequence shown here is derived from an EMBL/GenBank/DDBJ whole genome shotgun (WGS) entry which is preliminary data.</text>
</comment>
<dbReference type="RefSeq" id="WP_163200370.1">
    <property type="nucleotide sequence ID" value="NZ_WHZU01000007.1"/>
</dbReference>
<dbReference type="PANTHER" id="PTHR43434:SF20">
    <property type="entry name" value="5'-NUCLEOTIDASE"/>
    <property type="match status" value="1"/>
</dbReference>
<evidence type="ECO:0000313" key="1">
    <source>
        <dbReference type="EMBL" id="NEH11611.1"/>
    </source>
</evidence>
<evidence type="ECO:0000313" key="2">
    <source>
        <dbReference type="Proteomes" id="UP000475155"/>
    </source>
</evidence>
<dbReference type="Gene3D" id="3.40.50.1000">
    <property type="entry name" value="HAD superfamily/HAD-like"/>
    <property type="match status" value="1"/>
</dbReference>
<reference evidence="1 2" key="1">
    <citation type="submission" date="2019-10" db="EMBL/GenBank/DDBJ databases">
        <title>Bifidobacterium from non-human primates.</title>
        <authorList>
            <person name="Modesto M."/>
        </authorList>
    </citation>
    <scope>NUCLEOTIDE SEQUENCE [LARGE SCALE GENOMIC DNA]</scope>
    <source>
        <strain evidence="1 2">SMA1</strain>
    </source>
</reference>
<dbReference type="Pfam" id="PF13419">
    <property type="entry name" value="HAD_2"/>
    <property type="match status" value="1"/>
</dbReference>
<dbReference type="SFLD" id="SFLDG01129">
    <property type="entry name" value="C1.5:_HAD__Beta-PGM__Phosphata"/>
    <property type="match status" value="1"/>
</dbReference>
<dbReference type="SFLD" id="SFLDS00003">
    <property type="entry name" value="Haloacid_Dehalogenase"/>
    <property type="match status" value="1"/>
</dbReference>
<dbReference type="Proteomes" id="UP000475155">
    <property type="component" value="Unassembled WGS sequence"/>
</dbReference>
<keyword evidence="2" id="KW-1185">Reference proteome</keyword>
<name>A0ABX0CA86_9BIFI</name>
<sequence length="238" mass="26242">MIDHPKNVVLLDLDGTLTQSHPGIFAAVAKAFEAVGRPVPDDEELHRFIGPAIVESLERNGIHGEDLDKAVEVYRYYYSTAEVFDDPNEPGKKVPGRLYNSVYPGIPEQMERLREKGYYLAVATCKPEPQAIAVCDHFHITGMVDGVYGASMDSSRLDKDQVIRYCFERIGYDESAGDKAVMVGDRWTDMDGAAATGIGSIGCRWGYAEPNELEDHGASMIIDTVDQLADAVDTFFAE</sequence>
<dbReference type="InterPro" id="IPR036412">
    <property type="entry name" value="HAD-like_sf"/>
</dbReference>
<organism evidence="1 2">
    <name type="scientific">Bifidobacterium saimiriisciurei</name>
    <dbReference type="NCBI Taxonomy" id="2661627"/>
    <lineage>
        <taxon>Bacteria</taxon>
        <taxon>Bacillati</taxon>
        <taxon>Actinomycetota</taxon>
        <taxon>Actinomycetes</taxon>
        <taxon>Bifidobacteriales</taxon>
        <taxon>Bifidobacteriaceae</taxon>
        <taxon>Bifidobacterium</taxon>
    </lineage>
</organism>
<dbReference type="PANTHER" id="PTHR43434">
    <property type="entry name" value="PHOSPHOGLYCOLATE PHOSPHATASE"/>
    <property type="match status" value="1"/>
</dbReference>
<dbReference type="SUPFAM" id="SSF56784">
    <property type="entry name" value="HAD-like"/>
    <property type="match status" value="1"/>
</dbReference>
<dbReference type="InterPro" id="IPR023198">
    <property type="entry name" value="PGP-like_dom2"/>
</dbReference>
<dbReference type="EMBL" id="WHZU01000007">
    <property type="protein sequence ID" value="NEH11611.1"/>
    <property type="molecule type" value="Genomic_DNA"/>
</dbReference>
<dbReference type="InterPro" id="IPR023214">
    <property type="entry name" value="HAD_sf"/>
</dbReference>